<dbReference type="EMBL" id="JARQWQ010000115">
    <property type="protein sequence ID" value="KAK2550100.1"/>
    <property type="molecule type" value="Genomic_DNA"/>
</dbReference>
<organism evidence="2 3">
    <name type="scientific">Acropora cervicornis</name>
    <name type="common">Staghorn coral</name>
    <dbReference type="NCBI Taxonomy" id="6130"/>
    <lineage>
        <taxon>Eukaryota</taxon>
        <taxon>Metazoa</taxon>
        <taxon>Cnidaria</taxon>
        <taxon>Anthozoa</taxon>
        <taxon>Hexacorallia</taxon>
        <taxon>Scleractinia</taxon>
        <taxon>Astrocoeniina</taxon>
        <taxon>Acroporidae</taxon>
        <taxon>Acropora</taxon>
    </lineage>
</organism>
<feature type="region of interest" description="Disordered" evidence="1">
    <location>
        <begin position="1"/>
        <end position="68"/>
    </location>
</feature>
<reference evidence="2" key="2">
    <citation type="journal article" date="2023" name="Science">
        <title>Genomic signatures of disease resistance in endangered staghorn corals.</title>
        <authorList>
            <person name="Vollmer S.V."/>
            <person name="Selwyn J.D."/>
            <person name="Despard B.A."/>
            <person name="Roesel C.L."/>
        </authorList>
    </citation>
    <scope>NUCLEOTIDE SEQUENCE</scope>
    <source>
        <strain evidence="2">K2</strain>
    </source>
</reference>
<feature type="compositionally biased region" description="Polar residues" evidence="1">
    <location>
        <begin position="1"/>
        <end position="10"/>
    </location>
</feature>
<gene>
    <name evidence="2" type="ORF">P5673_029292</name>
</gene>
<comment type="caution">
    <text evidence="2">The sequence shown here is derived from an EMBL/GenBank/DDBJ whole genome shotgun (WGS) entry which is preliminary data.</text>
</comment>
<feature type="compositionally biased region" description="Basic and acidic residues" evidence="1">
    <location>
        <begin position="27"/>
        <end position="42"/>
    </location>
</feature>
<dbReference type="AlphaFoldDB" id="A0AAD9UUH3"/>
<evidence type="ECO:0000313" key="3">
    <source>
        <dbReference type="Proteomes" id="UP001249851"/>
    </source>
</evidence>
<protein>
    <submittedName>
        <fullName evidence="2">Uncharacterized protein</fullName>
    </submittedName>
</protein>
<dbReference type="Proteomes" id="UP001249851">
    <property type="component" value="Unassembled WGS sequence"/>
</dbReference>
<keyword evidence="3" id="KW-1185">Reference proteome</keyword>
<evidence type="ECO:0000256" key="1">
    <source>
        <dbReference type="SAM" id="MobiDB-lite"/>
    </source>
</evidence>
<name>A0AAD9UUH3_ACRCE</name>
<proteinExistence type="predicted"/>
<accession>A0AAD9UUH3</accession>
<sequence length="68" mass="7603">MAGTALQSSHEPSHTRDKQAPVTPKNSGKERGGGELDDDCSRPRWLTETPRTARPTPHELRKRLKTDL</sequence>
<reference evidence="2" key="1">
    <citation type="journal article" date="2023" name="G3 (Bethesda)">
        <title>Whole genome assembly and annotation of the endangered Caribbean coral Acropora cervicornis.</title>
        <authorList>
            <person name="Selwyn J.D."/>
            <person name="Vollmer S.V."/>
        </authorList>
    </citation>
    <scope>NUCLEOTIDE SEQUENCE</scope>
    <source>
        <strain evidence="2">K2</strain>
    </source>
</reference>
<evidence type="ECO:0000313" key="2">
    <source>
        <dbReference type="EMBL" id="KAK2550100.1"/>
    </source>
</evidence>